<evidence type="ECO:0000313" key="2">
    <source>
        <dbReference type="EMBL" id="TET80366.1"/>
    </source>
</evidence>
<gene>
    <name evidence="2" type="ORF">E3J38_05670</name>
</gene>
<keyword evidence="1" id="KW-1133">Transmembrane helix</keyword>
<evidence type="ECO:0000313" key="3">
    <source>
        <dbReference type="Proteomes" id="UP000315534"/>
    </source>
</evidence>
<sequence length="78" mass="9209">MAVRRKAQFLFFILALLIDGFSVVLAFALAFWLRFYSGLIPIWYGIPPFRTYFYGSLFVAAIWMFVFYMHKLYDSESG</sequence>
<feature type="transmembrane region" description="Helical" evidence="1">
    <location>
        <begin position="9"/>
        <end position="32"/>
    </location>
</feature>
<comment type="caution">
    <text evidence="2">The sequence shown here is derived from an EMBL/GenBank/DDBJ whole genome shotgun (WGS) entry which is preliminary data.</text>
</comment>
<keyword evidence="1" id="KW-0472">Membrane</keyword>
<dbReference type="AlphaFoldDB" id="A0A523XM51"/>
<feature type="non-terminal residue" evidence="2">
    <location>
        <position position="78"/>
    </location>
</feature>
<evidence type="ECO:0000256" key="1">
    <source>
        <dbReference type="SAM" id="Phobius"/>
    </source>
</evidence>
<reference evidence="2 3" key="1">
    <citation type="submission" date="2019-03" db="EMBL/GenBank/DDBJ databases">
        <title>Metabolic potential of uncultured bacteria and archaea associated with petroleum seepage in deep-sea sediments.</title>
        <authorList>
            <person name="Dong X."/>
            <person name="Hubert C."/>
        </authorList>
    </citation>
    <scope>NUCLEOTIDE SEQUENCE [LARGE SCALE GENOMIC DNA]</scope>
    <source>
        <strain evidence="2">E29_bin36</strain>
    </source>
</reference>
<accession>A0A523XM51</accession>
<feature type="transmembrane region" description="Helical" evidence="1">
    <location>
        <begin position="52"/>
        <end position="69"/>
    </location>
</feature>
<name>A0A523XM51_UNCT6</name>
<proteinExistence type="predicted"/>
<keyword evidence="1" id="KW-0812">Transmembrane</keyword>
<protein>
    <submittedName>
        <fullName evidence="2">Uncharacterized protein</fullName>
    </submittedName>
</protein>
<dbReference type="EMBL" id="SOIP01000339">
    <property type="protein sequence ID" value="TET80366.1"/>
    <property type="molecule type" value="Genomic_DNA"/>
</dbReference>
<organism evidence="2 3">
    <name type="scientific">candidate division TA06 bacterium</name>
    <dbReference type="NCBI Taxonomy" id="2250710"/>
    <lineage>
        <taxon>Bacteria</taxon>
        <taxon>Bacteria division TA06</taxon>
    </lineage>
</organism>
<dbReference type="Proteomes" id="UP000315534">
    <property type="component" value="Unassembled WGS sequence"/>
</dbReference>